<dbReference type="PROSITE" id="PS51819">
    <property type="entry name" value="VOC"/>
    <property type="match status" value="1"/>
</dbReference>
<dbReference type="Gene3D" id="3.10.180.10">
    <property type="entry name" value="2,3-Dihydroxybiphenyl 1,2-Dioxygenase, domain 1"/>
    <property type="match status" value="1"/>
</dbReference>
<dbReference type="InterPro" id="IPR004360">
    <property type="entry name" value="Glyas_Fos-R_dOase_dom"/>
</dbReference>
<dbReference type="Pfam" id="PF00903">
    <property type="entry name" value="Glyoxalase"/>
    <property type="match status" value="1"/>
</dbReference>
<protein>
    <recommendedName>
        <fullName evidence="1">VOC domain-containing protein</fullName>
    </recommendedName>
</protein>
<dbReference type="SUPFAM" id="SSF54593">
    <property type="entry name" value="Glyoxalase/Bleomycin resistance protein/Dihydroxybiphenyl dioxygenase"/>
    <property type="match status" value="1"/>
</dbReference>
<comment type="caution">
    <text evidence="2">The sequence shown here is derived from an EMBL/GenBank/DDBJ whole genome shotgun (WGS) entry which is preliminary data.</text>
</comment>
<evidence type="ECO:0000259" key="1">
    <source>
        <dbReference type="PROSITE" id="PS51819"/>
    </source>
</evidence>
<sequence>MNYKPEGFHALTANATYKDTKAAIEFYKRTLNLIVDGVLESPQGCVIHASASIGDSKIFMNDEFEGSPRKAPEGNTSVAFYLYVPDVDKSYDHAVDGGMTSVSEPEDMFWGDRTAVVSDPFGYSWTFSTQVKEIPMEEVEKHMAAMAS</sequence>
<dbReference type="PANTHER" id="PTHR34109">
    <property type="entry name" value="BNAUNNG04460D PROTEIN-RELATED"/>
    <property type="match status" value="1"/>
</dbReference>
<dbReference type="CDD" id="cd07246">
    <property type="entry name" value="VOC_like"/>
    <property type="match status" value="1"/>
</dbReference>
<organism evidence="2 3">
    <name type="scientific">Acaryochloris thomasi RCC1774</name>
    <dbReference type="NCBI Taxonomy" id="1764569"/>
    <lineage>
        <taxon>Bacteria</taxon>
        <taxon>Bacillati</taxon>
        <taxon>Cyanobacteriota</taxon>
        <taxon>Cyanophyceae</taxon>
        <taxon>Acaryochloridales</taxon>
        <taxon>Acaryochloridaceae</taxon>
        <taxon>Acaryochloris</taxon>
        <taxon>Acaryochloris thomasi</taxon>
    </lineage>
</organism>
<gene>
    <name evidence="2" type="ORF">C1752_03921</name>
</gene>
<dbReference type="InterPro" id="IPR037523">
    <property type="entry name" value="VOC_core"/>
</dbReference>
<accession>A0A2W1JQC4</accession>
<dbReference type="AlphaFoldDB" id="A0A2W1JQC4"/>
<dbReference type="Proteomes" id="UP000248857">
    <property type="component" value="Unassembled WGS sequence"/>
</dbReference>
<keyword evidence="3" id="KW-1185">Reference proteome</keyword>
<name>A0A2W1JQC4_9CYAN</name>
<dbReference type="PANTHER" id="PTHR34109:SF1">
    <property type="entry name" value="VOC DOMAIN-CONTAINING PROTEIN"/>
    <property type="match status" value="1"/>
</dbReference>
<dbReference type="EMBL" id="PQWO01000011">
    <property type="protein sequence ID" value="PZD72334.1"/>
    <property type="molecule type" value="Genomic_DNA"/>
</dbReference>
<dbReference type="OrthoDB" id="9795306at2"/>
<evidence type="ECO:0000313" key="3">
    <source>
        <dbReference type="Proteomes" id="UP000248857"/>
    </source>
</evidence>
<feature type="domain" description="VOC" evidence="1">
    <location>
        <begin position="7"/>
        <end position="130"/>
    </location>
</feature>
<proteinExistence type="predicted"/>
<dbReference type="InterPro" id="IPR029068">
    <property type="entry name" value="Glyas_Bleomycin-R_OHBP_Dase"/>
</dbReference>
<evidence type="ECO:0000313" key="2">
    <source>
        <dbReference type="EMBL" id="PZD72334.1"/>
    </source>
</evidence>
<dbReference type="RefSeq" id="WP_110987304.1">
    <property type="nucleotide sequence ID" value="NZ_CAWNWM010000011.1"/>
</dbReference>
<reference evidence="2 3" key="1">
    <citation type="journal article" date="2018" name="Sci. Rep.">
        <title>A novel species of the marine cyanobacterium Acaryochloris with a unique pigment content and lifestyle.</title>
        <authorList>
            <person name="Partensky F."/>
            <person name="Six C."/>
            <person name="Ratin M."/>
            <person name="Garczarek L."/>
            <person name="Vaulot D."/>
            <person name="Probert I."/>
            <person name="Calteau A."/>
            <person name="Gourvil P."/>
            <person name="Marie D."/>
            <person name="Grebert T."/>
            <person name="Bouchier C."/>
            <person name="Le Panse S."/>
            <person name="Gachenot M."/>
            <person name="Rodriguez F."/>
            <person name="Garrido J.L."/>
        </authorList>
    </citation>
    <scope>NUCLEOTIDE SEQUENCE [LARGE SCALE GENOMIC DNA]</scope>
    <source>
        <strain evidence="2 3">RCC1774</strain>
    </source>
</reference>